<keyword evidence="2" id="KW-1185">Reference proteome</keyword>
<dbReference type="Gene3D" id="3.40.50.1460">
    <property type="match status" value="1"/>
</dbReference>
<proteinExistence type="predicted"/>
<dbReference type="HOGENOM" id="CLU_042272_0_0_0"/>
<dbReference type="STRING" id="661478.OP10G_0666"/>
<reference evidence="1 2" key="1">
    <citation type="journal article" date="2014" name="PLoS ONE">
        <title>The first complete genome sequence of the class fimbriimonadia in the phylum armatimonadetes.</title>
        <authorList>
            <person name="Hu Z.Y."/>
            <person name="Wang Y.Z."/>
            <person name="Im W.T."/>
            <person name="Wang S.Y."/>
            <person name="Zhao G.P."/>
            <person name="Zheng H.J."/>
            <person name="Quan Z.X."/>
        </authorList>
    </citation>
    <scope>NUCLEOTIDE SEQUENCE [LARGE SCALE GENOMIC DNA]</scope>
    <source>
        <strain evidence="1">Gsoil 348</strain>
    </source>
</reference>
<sequence length="364" mass="39905">MGGGPNKKYNQVGIESNVRYMERLLPSAAPRRILFADGDPQTPSVLFEDQPGKEQFRKPKIAQIDGSSSYANVQAELQTLGGQLESAPGTPALLYFTGHGSPNAEGNVDNNAYDLWGGHELTVKELARSLAPIPKSTPIVVVMVECFSGSFANLMYEGGDPKGDLTGRRLCGFFASVAERMSAGCTPTTDESEYHDFTSYFFAALTGTDRVGRKVTGADYDHNGRVGMNEAFAYTLINDDSIDTPVCTSDAFLRRFVTTSDADIFAVPYSRIHRWASPAQRAALDALSTYLKATGEDRVKSSYDEMVKTRIDTEKDHDVRLYRFVRLAKSVVLAHNLRSSSDEPAKRAFEALIKEESGNPLSPK</sequence>
<accession>A0A068NR31</accession>
<dbReference type="KEGG" id="fgi:OP10G_0666"/>
<organism evidence="1 2">
    <name type="scientific">Fimbriimonas ginsengisoli Gsoil 348</name>
    <dbReference type="NCBI Taxonomy" id="661478"/>
    <lineage>
        <taxon>Bacteria</taxon>
        <taxon>Bacillati</taxon>
        <taxon>Armatimonadota</taxon>
        <taxon>Fimbriimonadia</taxon>
        <taxon>Fimbriimonadales</taxon>
        <taxon>Fimbriimonadaceae</taxon>
        <taxon>Fimbriimonas</taxon>
    </lineage>
</organism>
<dbReference type="AlphaFoldDB" id="A0A068NR31"/>
<name>A0A068NR31_FIMGI</name>
<dbReference type="Proteomes" id="UP000027982">
    <property type="component" value="Chromosome"/>
</dbReference>
<evidence type="ECO:0000313" key="2">
    <source>
        <dbReference type="Proteomes" id="UP000027982"/>
    </source>
</evidence>
<evidence type="ECO:0000313" key="1">
    <source>
        <dbReference type="EMBL" id="AIE84034.1"/>
    </source>
</evidence>
<dbReference type="eggNOG" id="COG4249">
    <property type="taxonomic scope" value="Bacteria"/>
</dbReference>
<protein>
    <submittedName>
        <fullName evidence="1">Uncharacterized protein</fullName>
    </submittedName>
</protein>
<dbReference type="EMBL" id="CP007139">
    <property type="protein sequence ID" value="AIE84034.1"/>
    <property type="molecule type" value="Genomic_DNA"/>
</dbReference>
<gene>
    <name evidence="1" type="ORF">OP10G_0666</name>
</gene>